<dbReference type="Pfam" id="PF09173">
    <property type="entry name" value="eIF2_C"/>
    <property type="match status" value="1"/>
</dbReference>
<accession>A0A8H6NXH4</accession>
<feature type="compositionally biased region" description="Low complexity" evidence="10">
    <location>
        <begin position="8"/>
        <end position="23"/>
    </location>
</feature>
<evidence type="ECO:0000256" key="10">
    <source>
        <dbReference type="SAM" id="MobiDB-lite"/>
    </source>
</evidence>
<dbReference type="PANTHER" id="PTHR42854:SF3">
    <property type="entry name" value="EUKARYOTIC TRANSLATION INITIATION FACTOR 2 SUBUNIT 3-RELATED"/>
    <property type="match status" value="1"/>
</dbReference>
<dbReference type="InterPro" id="IPR044128">
    <property type="entry name" value="eIF2g_GTP-bd"/>
</dbReference>
<gene>
    <name evidence="12" type="ORF">CMUS01_01158</name>
</gene>
<dbReference type="NCBIfam" id="NF003077">
    <property type="entry name" value="PRK04000.1"/>
    <property type="match status" value="1"/>
</dbReference>
<dbReference type="GO" id="GO:0005829">
    <property type="term" value="C:cytosol"/>
    <property type="evidence" value="ECO:0007669"/>
    <property type="project" value="TreeGrafter"/>
</dbReference>
<dbReference type="PROSITE" id="PS51722">
    <property type="entry name" value="G_TR_2"/>
    <property type="match status" value="1"/>
</dbReference>
<dbReference type="GO" id="GO:0001731">
    <property type="term" value="P:formation of translation preinitiation complex"/>
    <property type="evidence" value="ECO:0007669"/>
    <property type="project" value="TreeGrafter"/>
</dbReference>
<proteinExistence type="inferred from homology"/>
<evidence type="ECO:0000256" key="5">
    <source>
        <dbReference type="ARBA" id="ARBA00022801"/>
    </source>
</evidence>
<dbReference type="SUPFAM" id="SSF50447">
    <property type="entry name" value="Translation proteins"/>
    <property type="match status" value="1"/>
</dbReference>
<keyword evidence="7" id="KW-0342">GTP-binding</keyword>
<dbReference type="Gene3D" id="3.40.50.300">
    <property type="entry name" value="P-loop containing nucleotide triphosphate hydrolases"/>
    <property type="match status" value="1"/>
</dbReference>
<feature type="compositionally biased region" description="Polar residues" evidence="10">
    <location>
        <begin position="94"/>
        <end position="103"/>
    </location>
</feature>
<dbReference type="SUPFAM" id="SSF52540">
    <property type="entry name" value="P-loop containing nucleoside triphosphate hydrolases"/>
    <property type="match status" value="1"/>
</dbReference>
<feature type="domain" description="Tr-type G" evidence="11">
    <location>
        <begin position="132"/>
        <end position="341"/>
    </location>
</feature>
<comment type="caution">
    <text evidence="12">The sequence shown here is derived from an EMBL/GenBank/DDBJ whole genome shotgun (WGS) entry which is preliminary data.</text>
</comment>
<dbReference type="GO" id="GO:0003924">
    <property type="term" value="F:GTPase activity"/>
    <property type="evidence" value="ECO:0007669"/>
    <property type="project" value="InterPro"/>
</dbReference>
<keyword evidence="4" id="KW-0547">Nucleotide-binding</keyword>
<reference evidence="12" key="1">
    <citation type="journal article" date="2020" name="Phytopathology">
        <title>Genome Sequence Resources of Colletotrichum truncatum, C. plurivorum, C. musicola, and C. sojae: Four Species Pathogenic to Soybean (Glycine max).</title>
        <authorList>
            <person name="Rogerio F."/>
            <person name="Boufleur T.R."/>
            <person name="Ciampi-Guillardi M."/>
            <person name="Sukno S.A."/>
            <person name="Thon M.R."/>
            <person name="Massola Junior N.S."/>
            <person name="Baroncelli R."/>
        </authorList>
    </citation>
    <scope>NUCLEOTIDE SEQUENCE</scope>
    <source>
        <strain evidence="12">LFN0074</strain>
    </source>
</reference>
<dbReference type="Pfam" id="PF00009">
    <property type="entry name" value="GTP_EFTU"/>
    <property type="match status" value="1"/>
</dbReference>
<comment type="catalytic activity">
    <reaction evidence="8">
        <text>GTP + H2O = GDP + phosphate + H(+)</text>
        <dbReference type="Rhea" id="RHEA:19669"/>
        <dbReference type="ChEBI" id="CHEBI:15377"/>
        <dbReference type="ChEBI" id="CHEBI:15378"/>
        <dbReference type="ChEBI" id="CHEBI:37565"/>
        <dbReference type="ChEBI" id="CHEBI:43474"/>
        <dbReference type="ChEBI" id="CHEBI:58189"/>
        <dbReference type="EC" id="3.6.5.3"/>
    </reaction>
</comment>
<dbReference type="Gene3D" id="2.40.30.10">
    <property type="entry name" value="Translation factors"/>
    <property type="match status" value="2"/>
</dbReference>
<evidence type="ECO:0000259" key="11">
    <source>
        <dbReference type="PROSITE" id="PS51722"/>
    </source>
</evidence>
<dbReference type="GO" id="GO:0005850">
    <property type="term" value="C:eukaryotic translation initiation factor 2 complex"/>
    <property type="evidence" value="ECO:0007669"/>
    <property type="project" value="TreeGrafter"/>
</dbReference>
<dbReference type="InterPro" id="IPR050543">
    <property type="entry name" value="eIF2G"/>
</dbReference>
<evidence type="ECO:0000313" key="13">
    <source>
        <dbReference type="Proteomes" id="UP000639643"/>
    </source>
</evidence>
<dbReference type="InterPro" id="IPR027417">
    <property type="entry name" value="P-loop_NTPase"/>
</dbReference>
<keyword evidence="5" id="KW-0378">Hydrolase</keyword>
<dbReference type="PRINTS" id="PR00315">
    <property type="entry name" value="ELONGATNFCT"/>
</dbReference>
<dbReference type="OrthoDB" id="1045173at2759"/>
<dbReference type="EMBL" id="WIGM01000018">
    <property type="protein sequence ID" value="KAF6844384.1"/>
    <property type="molecule type" value="Genomic_DNA"/>
</dbReference>
<dbReference type="GO" id="GO:0003743">
    <property type="term" value="F:translation initiation factor activity"/>
    <property type="evidence" value="ECO:0007669"/>
    <property type="project" value="UniProtKB-KW"/>
</dbReference>
<dbReference type="InterPro" id="IPR015256">
    <property type="entry name" value="eIF2g_C"/>
</dbReference>
<feature type="region of interest" description="Disordered" evidence="10">
    <location>
        <begin position="1"/>
        <end position="119"/>
    </location>
</feature>
<evidence type="ECO:0000313" key="12">
    <source>
        <dbReference type="EMBL" id="KAF6844384.1"/>
    </source>
</evidence>
<dbReference type="CDD" id="cd03688">
    <property type="entry name" value="eIF2_gamma_II"/>
    <property type="match status" value="1"/>
</dbReference>
<dbReference type="GO" id="GO:0000049">
    <property type="term" value="F:tRNA binding"/>
    <property type="evidence" value="ECO:0007669"/>
    <property type="project" value="InterPro"/>
</dbReference>
<name>A0A8H6NXH4_9PEZI</name>
<keyword evidence="3 12" id="KW-0396">Initiation factor</keyword>
<keyword evidence="6" id="KW-0648">Protein biosynthesis</keyword>
<dbReference type="InterPro" id="IPR009001">
    <property type="entry name" value="Transl_elong_EF1A/Init_IF2_C"/>
</dbReference>
<organism evidence="12 13">
    <name type="scientific">Colletotrichum musicola</name>
    <dbReference type="NCBI Taxonomy" id="2175873"/>
    <lineage>
        <taxon>Eukaryota</taxon>
        <taxon>Fungi</taxon>
        <taxon>Dikarya</taxon>
        <taxon>Ascomycota</taxon>
        <taxon>Pezizomycotina</taxon>
        <taxon>Sordariomycetes</taxon>
        <taxon>Hypocreomycetidae</taxon>
        <taxon>Glomerellales</taxon>
        <taxon>Glomerellaceae</taxon>
        <taxon>Colletotrichum</taxon>
        <taxon>Colletotrichum orchidearum species complex</taxon>
    </lineage>
</organism>
<dbReference type="FunFam" id="2.40.30.10:FF:000009">
    <property type="entry name" value="Eukaryotic translation initiation factor 2 subunit gamma"/>
    <property type="match status" value="1"/>
</dbReference>
<dbReference type="EC" id="3.6.5.3" evidence="2"/>
<keyword evidence="13" id="KW-1185">Reference proteome</keyword>
<dbReference type="InterPro" id="IPR009000">
    <property type="entry name" value="Transl_B-barrel_sf"/>
</dbReference>
<dbReference type="CDD" id="cd15490">
    <property type="entry name" value="eIF2_gamma_III"/>
    <property type="match status" value="1"/>
</dbReference>
<feature type="compositionally biased region" description="Acidic residues" evidence="10">
    <location>
        <begin position="65"/>
        <end position="80"/>
    </location>
</feature>
<protein>
    <recommendedName>
        <fullName evidence="9">Eukaryotic translation initiation factor 2 subunit gamma</fullName>
        <ecNumber evidence="2">3.6.5.3</ecNumber>
    </recommendedName>
</protein>
<evidence type="ECO:0000256" key="9">
    <source>
        <dbReference type="ARBA" id="ARBA00074422"/>
    </source>
</evidence>
<evidence type="ECO:0000256" key="7">
    <source>
        <dbReference type="ARBA" id="ARBA00023134"/>
    </source>
</evidence>
<evidence type="ECO:0000256" key="3">
    <source>
        <dbReference type="ARBA" id="ARBA00022540"/>
    </source>
</evidence>
<sequence length="562" mass="60795">MLSQAPVSPLRLPSKSRSPLEPEIPAILNRKNPTPSAGRRAPLAQPTPPTPATMSANGEPKYDDIESESDSGESVEEQITEEQPLKPALKKSSEPNTAETTVQRPPLPPQTDPKDLDVKTLSPLTPEIIARQATINIGTIGHVAHGKSTVVKAISGVQTVRFKNELIRNITIKLGYANAKIYQCDNSECPRPGCFRSYKSEKEVDPPCEREGCSGTYRLLRHVSFVDCPGHDILMSTMLSGAAVMDAALLLIAGNETCPQPQTSEHLAAIEIMKLDKIIILQNKVDLMREEAAQQHYQSILKFIRGTVAGKSPVIPISAQLKFNIDAVNEAIVNTIPIPPRDFTQDPHMIVIRSFDVNKPGAEIDDLKGGVAGGSILHGVLKLGDEIEIRPGIVSRDDKGALKCTPIFSRIVSLNSEFNDLKYAVPGGLIGVGTRIDPTLCRADRLVGFVLGLKGRLPEIYSEIEVNFYLLRRLLGVRTADGKQAKVAKLTKNEVIMVNIGSTSTGAKVAAIKNDAAKLVLTSPACTTIGEKVALSRRIEKHWRLIGWATIAAGVTLEPSSA</sequence>
<dbReference type="InterPro" id="IPR000795">
    <property type="entry name" value="T_Tr_GTP-bd_dom"/>
</dbReference>
<evidence type="ECO:0000256" key="4">
    <source>
        <dbReference type="ARBA" id="ARBA00022741"/>
    </source>
</evidence>
<comment type="similarity">
    <text evidence="1">Belongs to the TRAFAC class translation factor GTPase superfamily. Classic translation factor GTPase family. EF-Tu/EF-1A subfamily.</text>
</comment>
<dbReference type="Proteomes" id="UP000639643">
    <property type="component" value="Unassembled WGS sequence"/>
</dbReference>
<dbReference type="FunFam" id="2.40.30.10:FF:000011">
    <property type="entry name" value="Eukaryotic translation initiation factor 2 subunit gamma"/>
    <property type="match status" value="1"/>
</dbReference>
<dbReference type="PANTHER" id="PTHR42854">
    <property type="entry name" value="EUKARYOTIC TRANSLATION INITIATION FACTOR 2 SUBUNIT 3 FAMILY MEMBER"/>
    <property type="match status" value="1"/>
</dbReference>
<evidence type="ECO:0000256" key="6">
    <source>
        <dbReference type="ARBA" id="ARBA00022917"/>
    </source>
</evidence>
<dbReference type="InterPro" id="IPR004161">
    <property type="entry name" value="EFTu-like_2"/>
</dbReference>
<evidence type="ECO:0000256" key="8">
    <source>
        <dbReference type="ARBA" id="ARBA00048107"/>
    </source>
</evidence>
<dbReference type="SUPFAM" id="SSF50465">
    <property type="entry name" value="EF-Tu/eEF-1alpha/eIF2-gamma C-terminal domain"/>
    <property type="match status" value="1"/>
</dbReference>
<dbReference type="GO" id="GO:0005525">
    <property type="term" value="F:GTP binding"/>
    <property type="evidence" value="ECO:0007669"/>
    <property type="project" value="UniProtKB-KW"/>
</dbReference>
<dbReference type="Pfam" id="PF03144">
    <property type="entry name" value="GTP_EFTU_D2"/>
    <property type="match status" value="1"/>
</dbReference>
<evidence type="ECO:0000256" key="2">
    <source>
        <dbReference type="ARBA" id="ARBA00011986"/>
    </source>
</evidence>
<dbReference type="FunFam" id="3.40.50.300:FF:000065">
    <property type="entry name" value="Eukaryotic translation initiation factor 2 subunit gamma"/>
    <property type="match status" value="1"/>
</dbReference>
<evidence type="ECO:0000256" key="1">
    <source>
        <dbReference type="ARBA" id="ARBA00007249"/>
    </source>
</evidence>
<dbReference type="AlphaFoldDB" id="A0A8H6NXH4"/>
<dbReference type="InterPro" id="IPR044127">
    <property type="entry name" value="eIF2g_dom_2"/>
</dbReference>
<dbReference type="CDD" id="cd01888">
    <property type="entry name" value="eIF2_gamma"/>
    <property type="match status" value="1"/>
</dbReference>